<dbReference type="EMBL" id="PDEQ01000005">
    <property type="protein sequence ID" value="PEN13285.1"/>
    <property type="molecule type" value="Genomic_DNA"/>
</dbReference>
<dbReference type="Pfam" id="PF13349">
    <property type="entry name" value="DUF4097"/>
    <property type="match status" value="1"/>
</dbReference>
<sequence>MPMRFRSLHPYIFTQHPSMTPFVRTSIFCVVLLALVIGIPTAQAQDLQREGNGFVNVSTKTFEVGPGGTLDISTKGGPVVVVGSDRQNVEVEETIRVRTTSRRDAESTVANTEVEYDVSGSTLSIRTPGGWSRSGVMIGFEVRVPRRFTVTASTAGGPVSIENIEGRVDGKTSGGPVSFEDITGDADAKTSGGPVSLDNITGNATAKTSGGPIRAESIGGELDAKTSGGPISIEDVGADASIESAGGGLSAINVRGSLNARTAGGDVEVEQVTGDVEAKTSGGDIELMSIGGSLTASTAGGDIEGSDFGGRVEATTRAGDIELTGVRGSVDAETSVGDIEIQMLSPGSDDSSFRTSHGDVELVLPSDIAVNLDIEVTSDWGGRLDRDDITSDFPITIETDRDEDLLRASGDLNGGGPTIVIRTRGGSVDVRKEQ</sequence>
<evidence type="ECO:0000256" key="1">
    <source>
        <dbReference type="SAM" id="MobiDB-lite"/>
    </source>
</evidence>
<comment type="caution">
    <text evidence="3">The sequence shown here is derived from an EMBL/GenBank/DDBJ whole genome shotgun (WGS) entry which is preliminary data.</text>
</comment>
<proteinExistence type="predicted"/>
<feature type="domain" description="DUF4097" evidence="2">
    <location>
        <begin position="257"/>
        <end position="378"/>
    </location>
</feature>
<dbReference type="AlphaFoldDB" id="A0A2A8CX57"/>
<dbReference type="Proteomes" id="UP000220102">
    <property type="component" value="Unassembled WGS sequence"/>
</dbReference>
<evidence type="ECO:0000259" key="2">
    <source>
        <dbReference type="Pfam" id="PF13349"/>
    </source>
</evidence>
<dbReference type="PANTHER" id="PTHR34094">
    <property type="match status" value="1"/>
</dbReference>
<protein>
    <recommendedName>
        <fullName evidence="2">DUF4097 domain-containing protein</fullName>
    </recommendedName>
</protein>
<feature type="region of interest" description="Disordered" evidence="1">
    <location>
        <begin position="201"/>
        <end position="226"/>
    </location>
</feature>
<evidence type="ECO:0000313" key="3">
    <source>
        <dbReference type="EMBL" id="PEN13285.1"/>
    </source>
</evidence>
<dbReference type="InterPro" id="IPR025164">
    <property type="entry name" value="Toastrack_DUF4097"/>
</dbReference>
<gene>
    <name evidence="3" type="ORF">CRI94_11640</name>
</gene>
<reference evidence="3 4" key="1">
    <citation type="submission" date="2017-10" db="EMBL/GenBank/DDBJ databases">
        <title>Draft genome of Longibacter Salinarum.</title>
        <authorList>
            <person name="Goh K.M."/>
            <person name="Shamsir M.S."/>
            <person name="Lim S.W."/>
        </authorList>
    </citation>
    <scope>NUCLEOTIDE SEQUENCE [LARGE SCALE GENOMIC DNA]</scope>
    <source>
        <strain evidence="3 4">KCTC 52045</strain>
    </source>
</reference>
<evidence type="ECO:0000313" key="4">
    <source>
        <dbReference type="Proteomes" id="UP000220102"/>
    </source>
</evidence>
<dbReference type="PANTHER" id="PTHR34094:SF1">
    <property type="entry name" value="PROTEIN FAM185A"/>
    <property type="match status" value="1"/>
</dbReference>
<name>A0A2A8CX57_9BACT</name>
<accession>A0A2A8CX57</accession>
<organism evidence="3 4">
    <name type="scientific">Longibacter salinarum</name>
    <dbReference type="NCBI Taxonomy" id="1850348"/>
    <lineage>
        <taxon>Bacteria</taxon>
        <taxon>Pseudomonadati</taxon>
        <taxon>Rhodothermota</taxon>
        <taxon>Rhodothermia</taxon>
        <taxon>Rhodothermales</taxon>
        <taxon>Salisaetaceae</taxon>
        <taxon>Longibacter</taxon>
    </lineage>
</organism>
<keyword evidence="4" id="KW-1185">Reference proteome</keyword>